<dbReference type="EMBL" id="JABDTM020023811">
    <property type="protein sequence ID" value="KAH0814892.1"/>
    <property type="molecule type" value="Genomic_DNA"/>
</dbReference>
<evidence type="ECO:0000256" key="7">
    <source>
        <dbReference type="SAM" id="MobiDB-lite"/>
    </source>
</evidence>
<evidence type="ECO:0000256" key="5">
    <source>
        <dbReference type="ARBA" id="ARBA00023136"/>
    </source>
</evidence>
<evidence type="ECO:0000313" key="11">
    <source>
        <dbReference type="Proteomes" id="UP000719412"/>
    </source>
</evidence>
<dbReference type="InterPro" id="IPR040041">
    <property type="entry name" value="TMEM201"/>
</dbReference>
<dbReference type="GO" id="GO:0030473">
    <property type="term" value="P:nuclear migration along microtubule"/>
    <property type="evidence" value="ECO:0007669"/>
    <property type="project" value="TreeGrafter"/>
</dbReference>
<feature type="compositionally biased region" description="Low complexity" evidence="7">
    <location>
        <begin position="424"/>
        <end position="434"/>
    </location>
</feature>
<dbReference type="GO" id="GO:0005521">
    <property type="term" value="F:lamin binding"/>
    <property type="evidence" value="ECO:0007669"/>
    <property type="project" value="TreeGrafter"/>
</dbReference>
<evidence type="ECO:0000313" key="10">
    <source>
        <dbReference type="EMBL" id="KAH0814892.1"/>
    </source>
</evidence>
<evidence type="ECO:0000259" key="9">
    <source>
        <dbReference type="Pfam" id="PF09779"/>
    </source>
</evidence>
<keyword evidence="6" id="KW-0539">Nucleus</keyword>
<accession>A0A8J6HIG9</accession>
<gene>
    <name evidence="10" type="ORF">GEV33_007898</name>
</gene>
<dbReference type="PANTHER" id="PTHR28646">
    <property type="entry name" value="TRANSMEMBRANE PROTEIN 201"/>
    <property type="match status" value="1"/>
</dbReference>
<dbReference type="Proteomes" id="UP000719412">
    <property type="component" value="Unassembled WGS sequence"/>
</dbReference>
<feature type="region of interest" description="Disordered" evidence="7">
    <location>
        <begin position="424"/>
        <end position="443"/>
    </location>
</feature>
<dbReference type="Pfam" id="PF09779">
    <property type="entry name" value="Ima1_N"/>
    <property type="match status" value="1"/>
</dbReference>
<reference evidence="10" key="1">
    <citation type="journal article" date="2020" name="J Insects Food Feed">
        <title>The yellow mealworm (Tenebrio molitor) genome: a resource for the emerging insects as food and feed industry.</title>
        <authorList>
            <person name="Eriksson T."/>
            <person name="Andere A."/>
            <person name="Kelstrup H."/>
            <person name="Emery V."/>
            <person name="Picard C."/>
        </authorList>
    </citation>
    <scope>NUCLEOTIDE SEQUENCE</scope>
    <source>
        <strain evidence="10">Stoneville</strain>
        <tissue evidence="10">Whole head</tissue>
    </source>
</reference>
<organism evidence="10 11">
    <name type="scientific">Tenebrio molitor</name>
    <name type="common">Yellow mealworm beetle</name>
    <dbReference type="NCBI Taxonomy" id="7067"/>
    <lineage>
        <taxon>Eukaryota</taxon>
        <taxon>Metazoa</taxon>
        <taxon>Ecdysozoa</taxon>
        <taxon>Arthropoda</taxon>
        <taxon>Hexapoda</taxon>
        <taxon>Insecta</taxon>
        <taxon>Pterygota</taxon>
        <taxon>Neoptera</taxon>
        <taxon>Endopterygota</taxon>
        <taxon>Coleoptera</taxon>
        <taxon>Polyphaga</taxon>
        <taxon>Cucujiformia</taxon>
        <taxon>Tenebrionidae</taxon>
        <taxon>Tenebrio</taxon>
    </lineage>
</organism>
<dbReference type="GO" id="GO:0005637">
    <property type="term" value="C:nuclear inner membrane"/>
    <property type="evidence" value="ECO:0007669"/>
    <property type="project" value="UniProtKB-SubCell"/>
</dbReference>
<dbReference type="GO" id="GO:0051015">
    <property type="term" value="F:actin filament binding"/>
    <property type="evidence" value="ECO:0007669"/>
    <property type="project" value="TreeGrafter"/>
</dbReference>
<dbReference type="PANTHER" id="PTHR28646:SF1">
    <property type="entry name" value="TRANSMEMBRANE PROTEIN 201"/>
    <property type="match status" value="1"/>
</dbReference>
<keyword evidence="5 8" id="KW-0472">Membrane</keyword>
<feature type="domain" description="Ima1 N-terminal" evidence="9">
    <location>
        <begin position="21"/>
        <end position="101"/>
    </location>
</feature>
<feature type="transmembrane region" description="Helical" evidence="8">
    <location>
        <begin position="224"/>
        <end position="241"/>
    </location>
</feature>
<comment type="similarity">
    <text evidence="2">Belongs to the TMEM201 family.</text>
</comment>
<sequence>MTETASTVRTARNTTVSRRFDGGYNKIIPEQHDELMNKSTRMKTKKTVSNGLCVLCNNNQQLKIFQLANFVPLVEENYDVEIEHFQKQLEKAYKLCRKCDRVLKKTIDTQNAWIFGNRIKNLCSNGVPKLTNLLKKETGLSFLSKLDGFFNKLFTKTLSAYVPTAYHSIYKSVISAANTSRTIEMSVGPYFVKSVKIEPHFATCAAGLTFQVCRIAWRRYATATKVNQLLCWIILILTAWVRSSRHYALFMLLIQAFCGIYLLCTAFSRDEVTLQKHSGKSMRKFVKHLEYTCSDVSDATDFENVSSSSKNCGTSSNSSDYLNKSVYSTLDVPPQNHSGNSSFMSAKSAAPNWDSDLNRSLNNLSLGFKSPRGASSLASFAVRRPKRVLSPPKFQTVNSWVAGGFWREGDGVVAPFAQRSDLSRSSSESSGFGSQHNDFQAGPAKGYVPEFDKTSMNSELSRLSPGLYSEARRGTPDLRNTFYPNLQHNNMLLIPRDRFAGTPGLIRYNEPYQRKGTFENWSDRINAQATQSFRDLSLRTTN</sequence>
<feature type="transmembrane region" description="Helical" evidence="8">
    <location>
        <begin position="247"/>
        <end position="267"/>
    </location>
</feature>
<dbReference type="InterPro" id="IPR018617">
    <property type="entry name" value="Ima1_N"/>
</dbReference>
<keyword evidence="3 8" id="KW-0812">Transmembrane</keyword>
<keyword evidence="11" id="KW-1185">Reference proteome</keyword>
<evidence type="ECO:0000256" key="1">
    <source>
        <dbReference type="ARBA" id="ARBA00004473"/>
    </source>
</evidence>
<dbReference type="AlphaFoldDB" id="A0A8J6HIG9"/>
<keyword evidence="4 8" id="KW-1133">Transmembrane helix</keyword>
<evidence type="ECO:0000256" key="2">
    <source>
        <dbReference type="ARBA" id="ARBA00007600"/>
    </source>
</evidence>
<evidence type="ECO:0000256" key="6">
    <source>
        <dbReference type="ARBA" id="ARBA00023242"/>
    </source>
</evidence>
<name>A0A8J6HIG9_TENMO</name>
<evidence type="ECO:0000256" key="3">
    <source>
        <dbReference type="ARBA" id="ARBA00022692"/>
    </source>
</evidence>
<evidence type="ECO:0000256" key="8">
    <source>
        <dbReference type="SAM" id="Phobius"/>
    </source>
</evidence>
<evidence type="ECO:0000256" key="4">
    <source>
        <dbReference type="ARBA" id="ARBA00022989"/>
    </source>
</evidence>
<comment type="caution">
    <text evidence="10">The sequence shown here is derived from an EMBL/GenBank/DDBJ whole genome shotgun (WGS) entry which is preliminary data.</text>
</comment>
<protein>
    <recommendedName>
        <fullName evidence="9">Ima1 N-terminal domain-containing protein</fullName>
    </recommendedName>
</protein>
<reference evidence="10" key="2">
    <citation type="submission" date="2021-08" db="EMBL/GenBank/DDBJ databases">
        <authorList>
            <person name="Eriksson T."/>
        </authorList>
    </citation>
    <scope>NUCLEOTIDE SEQUENCE</scope>
    <source>
        <strain evidence="10">Stoneville</strain>
        <tissue evidence="10">Whole head</tissue>
    </source>
</reference>
<comment type="subcellular location">
    <subcellularLocation>
        <location evidence="1">Nucleus inner membrane</location>
        <topology evidence="1">Multi-pass membrane protein</topology>
    </subcellularLocation>
</comment>
<proteinExistence type="inferred from homology"/>